<protein>
    <recommendedName>
        <fullName evidence="4">SRP54-type proteins GTP-binding domain-containing protein</fullName>
    </recommendedName>
</protein>
<dbReference type="GO" id="GO:0006614">
    <property type="term" value="P:SRP-dependent cotranslational protein targeting to membrane"/>
    <property type="evidence" value="ECO:0007669"/>
    <property type="project" value="InterPro"/>
</dbReference>
<evidence type="ECO:0000256" key="3">
    <source>
        <dbReference type="SAM" id="Coils"/>
    </source>
</evidence>
<feature type="coiled-coil region" evidence="3">
    <location>
        <begin position="73"/>
        <end position="100"/>
    </location>
</feature>
<dbReference type="InterPro" id="IPR000897">
    <property type="entry name" value="SRP54_GTPase_dom"/>
</dbReference>
<dbReference type="GO" id="GO:0005525">
    <property type="term" value="F:GTP binding"/>
    <property type="evidence" value="ECO:0007669"/>
    <property type="project" value="UniProtKB-KW"/>
</dbReference>
<accession>A0A7C0U6Q2</accession>
<dbReference type="Proteomes" id="UP000885690">
    <property type="component" value="Unassembled WGS sequence"/>
</dbReference>
<keyword evidence="3" id="KW-0175">Coiled coil</keyword>
<dbReference type="Gene3D" id="3.40.50.300">
    <property type="entry name" value="P-loop containing nucleotide triphosphate hydrolases"/>
    <property type="match status" value="1"/>
</dbReference>
<evidence type="ECO:0000313" key="5">
    <source>
        <dbReference type="EMBL" id="HDD53382.1"/>
    </source>
</evidence>
<dbReference type="InterPro" id="IPR027417">
    <property type="entry name" value="P-loop_NTPase"/>
</dbReference>
<keyword evidence="1" id="KW-0547">Nucleotide-binding</keyword>
<proteinExistence type="predicted"/>
<keyword evidence="2" id="KW-0342">GTP-binding</keyword>
<evidence type="ECO:0000256" key="2">
    <source>
        <dbReference type="ARBA" id="ARBA00023134"/>
    </source>
</evidence>
<name>A0A7C0U6Q2_9BACT</name>
<dbReference type="Pfam" id="PF00448">
    <property type="entry name" value="SRP54"/>
    <property type="match status" value="1"/>
</dbReference>
<gene>
    <name evidence="5" type="ORF">ENF32_04875</name>
</gene>
<evidence type="ECO:0000256" key="1">
    <source>
        <dbReference type="ARBA" id="ARBA00022741"/>
    </source>
</evidence>
<reference evidence="5" key="1">
    <citation type="journal article" date="2020" name="mSystems">
        <title>Genome- and Community-Level Interaction Insights into Carbon Utilization and Element Cycling Functions of Hydrothermarchaeota in Hydrothermal Sediment.</title>
        <authorList>
            <person name="Zhou Z."/>
            <person name="Liu Y."/>
            <person name="Xu W."/>
            <person name="Pan J."/>
            <person name="Luo Z.H."/>
            <person name="Li M."/>
        </authorList>
    </citation>
    <scope>NUCLEOTIDE SEQUENCE [LARGE SCALE GENOMIC DNA]</scope>
    <source>
        <strain evidence="5">HyVt-115</strain>
    </source>
</reference>
<dbReference type="EMBL" id="DQWS01000181">
    <property type="protein sequence ID" value="HDD53382.1"/>
    <property type="molecule type" value="Genomic_DNA"/>
</dbReference>
<feature type="domain" description="SRP54-type proteins GTP-binding" evidence="4">
    <location>
        <begin position="168"/>
        <end position="352"/>
    </location>
</feature>
<organism evidence="5">
    <name type="scientific">Thermosulfidibacter takaii</name>
    <dbReference type="NCBI Taxonomy" id="412593"/>
    <lineage>
        <taxon>Bacteria</taxon>
        <taxon>Pseudomonadati</taxon>
        <taxon>Thermosulfidibacterota</taxon>
        <taxon>Thermosulfidibacteria</taxon>
        <taxon>Thermosulfidibacterales</taxon>
        <taxon>Thermosulfidibacteraceae</taxon>
    </lineage>
</organism>
<comment type="caution">
    <text evidence="5">The sequence shown here is derived from an EMBL/GenBank/DDBJ whole genome shotgun (WGS) entry which is preliminary data.</text>
</comment>
<evidence type="ECO:0000259" key="4">
    <source>
        <dbReference type="SMART" id="SM00962"/>
    </source>
</evidence>
<sequence length="355" mass="39451">MKIRIFRGNSVLEVMREVKRVLGDDALILSVEECRDSQAGKVEILAAMDDGSDFALKDEWTSGRFPSEISFADRAVGKEIRQLRQELEALRRDLNRLYRTSHWEFALSSLVRQGVRKEVIEALVEGIKRGEVLGGTAGIQSGELVLLLLKELIATYVEVLPPIEELRGNPVFFVGPFGTGKTLALARLACVLGAKRREFGVGTLDPVAGKELLASYLEDVEVLELADLEELSRRLDSDREVLWLVDTPSFGLEDESGVGFVKGLLRRFPEGVVYLVLGLDLSREMVERTVRAIGVEGFTGYLFTKLDQGVGYGLIFNEVVLTRKPLSYFSMGKGVKDMEVATPGRIAELLLREDL</sequence>
<dbReference type="SMART" id="SM00962">
    <property type="entry name" value="SRP54"/>
    <property type="match status" value="1"/>
</dbReference>
<dbReference type="AlphaFoldDB" id="A0A7C0U6Q2"/>
<dbReference type="Gene3D" id="1.20.120.1380">
    <property type="entry name" value="Flagellar FlhF biosynthesis protein, N domain"/>
    <property type="match status" value="1"/>
</dbReference>
<dbReference type="SUPFAM" id="SSF52540">
    <property type="entry name" value="P-loop containing nucleoside triphosphate hydrolases"/>
    <property type="match status" value="1"/>
</dbReference>